<dbReference type="Pfam" id="PF04965">
    <property type="entry name" value="GPW_gp25"/>
    <property type="match status" value="1"/>
</dbReference>
<accession>A0A840L814</accession>
<keyword evidence="3" id="KW-1185">Reference proteome</keyword>
<evidence type="ECO:0000313" key="2">
    <source>
        <dbReference type="EMBL" id="MBB4842913.1"/>
    </source>
</evidence>
<reference evidence="2 3" key="1">
    <citation type="submission" date="2020-08" db="EMBL/GenBank/DDBJ databases">
        <title>Functional genomics of gut bacteria from endangered species of beetles.</title>
        <authorList>
            <person name="Carlos-Shanley C."/>
        </authorList>
    </citation>
    <scope>NUCLEOTIDE SEQUENCE [LARGE SCALE GENOMIC DNA]</scope>
    <source>
        <strain evidence="2 3">S00239</strain>
    </source>
</reference>
<dbReference type="AlphaFoldDB" id="A0A840L814"/>
<dbReference type="EMBL" id="JACHLP010000002">
    <property type="protein sequence ID" value="MBB4842913.1"/>
    <property type="molecule type" value="Genomic_DNA"/>
</dbReference>
<feature type="domain" description="IraD/Gp25-like" evidence="1">
    <location>
        <begin position="25"/>
        <end position="111"/>
    </location>
</feature>
<evidence type="ECO:0000313" key="3">
    <source>
        <dbReference type="Proteomes" id="UP000562027"/>
    </source>
</evidence>
<dbReference type="Proteomes" id="UP000562027">
    <property type="component" value="Unassembled WGS sequence"/>
</dbReference>
<dbReference type="SUPFAM" id="SSF160719">
    <property type="entry name" value="gpW/gp25-like"/>
    <property type="match status" value="1"/>
</dbReference>
<organism evidence="2 3">
    <name type="scientific">Roseateles oligotrophus</name>
    <dbReference type="NCBI Taxonomy" id="1769250"/>
    <lineage>
        <taxon>Bacteria</taxon>
        <taxon>Pseudomonadati</taxon>
        <taxon>Pseudomonadota</taxon>
        <taxon>Betaproteobacteria</taxon>
        <taxon>Burkholderiales</taxon>
        <taxon>Sphaerotilaceae</taxon>
        <taxon>Roseateles</taxon>
    </lineage>
</organism>
<protein>
    <submittedName>
        <fullName evidence="2">Phage baseplate assembly protein W</fullName>
    </submittedName>
</protein>
<dbReference type="Gene3D" id="3.10.450.40">
    <property type="match status" value="1"/>
</dbReference>
<name>A0A840L814_9BURK</name>
<dbReference type="InterPro" id="IPR007048">
    <property type="entry name" value="IraD/Gp25-like"/>
</dbReference>
<gene>
    <name evidence="2" type="ORF">HNP55_001428</name>
</gene>
<proteinExistence type="predicted"/>
<sequence>MSQPQQNIQFPYHFDGRGRTAQATATEHVRELMEQVLFTAPGERVMRPEFGSGLAALLFEPNSSPLAAATQALVQAALQEHLSHLIAVHGVEVHNEEGALKVDVRYSLLRDRSLQTASLQAPGVSP</sequence>
<dbReference type="RefSeq" id="WP_184297640.1">
    <property type="nucleotide sequence ID" value="NZ_JACHLP010000002.1"/>
</dbReference>
<evidence type="ECO:0000259" key="1">
    <source>
        <dbReference type="Pfam" id="PF04965"/>
    </source>
</evidence>
<comment type="caution">
    <text evidence="2">The sequence shown here is derived from an EMBL/GenBank/DDBJ whole genome shotgun (WGS) entry which is preliminary data.</text>
</comment>